<gene>
    <name evidence="2" type="ORF">BJBARM5_0219</name>
</gene>
<sequence>MLRNLNRLIIIGLSIFVAGLIIPFIDIFIIKSFGKSAVNIGIALIALSLILFLLGVILTLIGFRKRINYYKNLQNKG</sequence>
<dbReference type="EMBL" id="GG745547">
    <property type="protein sequence ID" value="EFD93063.1"/>
    <property type="molecule type" value="Genomic_DNA"/>
</dbReference>
<dbReference type="Proteomes" id="UP000009376">
    <property type="component" value="Unassembled WGS sequence"/>
</dbReference>
<reference evidence="2 3" key="1">
    <citation type="journal article" date="2010" name="Proc. Natl. Acad. Sci. U.S.A.">
        <title>Enigmatic, ultrasmall, uncultivated Archaea.</title>
        <authorList>
            <person name="Baker B.J."/>
            <person name="Comolli L.R."/>
            <person name="Dick G.J."/>
            <person name="Hauser L.J."/>
            <person name="Hyatt D."/>
            <person name="Dill B.D."/>
            <person name="Land M.L."/>
            <person name="Verberkmoes N.C."/>
            <person name="Hettich R.L."/>
            <person name="Banfield J.F."/>
        </authorList>
    </citation>
    <scope>NUCLEOTIDE SEQUENCE [LARGE SCALE GENOMIC DNA]</scope>
</reference>
<keyword evidence="1" id="KW-0472">Membrane</keyword>
<dbReference type="AlphaFoldDB" id="D6GUS3"/>
<protein>
    <submittedName>
        <fullName evidence="2">Uncharacterized protein</fullName>
    </submittedName>
</protein>
<organism evidence="2 3">
    <name type="scientific">Candidatus Parvarchaeum acidophilus ARMAN-5</name>
    <dbReference type="NCBI Taxonomy" id="662762"/>
    <lineage>
        <taxon>Archaea</taxon>
        <taxon>Candidatus Parvarchaeota</taxon>
        <taxon>Candidatus Parvarchaeum</taxon>
    </lineage>
</organism>
<evidence type="ECO:0000313" key="2">
    <source>
        <dbReference type="EMBL" id="EFD93063.1"/>
    </source>
</evidence>
<evidence type="ECO:0000256" key="1">
    <source>
        <dbReference type="SAM" id="Phobius"/>
    </source>
</evidence>
<accession>D6GUS3</accession>
<proteinExistence type="predicted"/>
<feature type="transmembrane region" description="Helical" evidence="1">
    <location>
        <begin position="42"/>
        <end position="63"/>
    </location>
</feature>
<name>D6GUS3_PARA5</name>
<keyword evidence="1" id="KW-0812">Transmembrane</keyword>
<evidence type="ECO:0000313" key="3">
    <source>
        <dbReference type="Proteomes" id="UP000009376"/>
    </source>
</evidence>
<feature type="transmembrane region" description="Helical" evidence="1">
    <location>
        <begin position="7"/>
        <end position="30"/>
    </location>
</feature>
<keyword evidence="1" id="KW-1133">Transmembrane helix</keyword>